<reference evidence="10" key="1">
    <citation type="submission" date="2018-10" db="EMBL/GenBank/DDBJ databases">
        <authorList>
            <person name="Hariharan J."/>
            <person name="Choudoir M.J."/>
            <person name="Diebold P."/>
            <person name="Panke-Buisse K."/>
            <person name="Campbell A.N."/>
            <person name="Buckley D.H."/>
        </authorList>
    </citation>
    <scope>NUCLEOTIDE SEQUENCE</scope>
    <source>
        <strain evidence="10">Gb1</strain>
    </source>
</reference>
<dbReference type="GO" id="GO:0004674">
    <property type="term" value="F:protein serine/threonine kinase activity"/>
    <property type="evidence" value="ECO:0007669"/>
    <property type="project" value="UniProtKB-KW"/>
</dbReference>
<feature type="region of interest" description="Disordered" evidence="7">
    <location>
        <begin position="274"/>
        <end position="325"/>
    </location>
</feature>
<evidence type="ECO:0000256" key="3">
    <source>
        <dbReference type="ARBA" id="ARBA00022679"/>
    </source>
</evidence>
<keyword evidence="5 10" id="KW-0418">Kinase</keyword>
<keyword evidence="8" id="KW-0812">Transmembrane</keyword>
<dbReference type="EMBL" id="RDBM01000037">
    <property type="protein sequence ID" value="TXS25085.1"/>
    <property type="molecule type" value="Genomic_DNA"/>
</dbReference>
<evidence type="ECO:0000256" key="5">
    <source>
        <dbReference type="ARBA" id="ARBA00022777"/>
    </source>
</evidence>
<dbReference type="SUPFAM" id="SSF56112">
    <property type="entry name" value="Protein kinase-like (PK-like)"/>
    <property type="match status" value="1"/>
</dbReference>
<evidence type="ECO:0000256" key="1">
    <source>
        <dbReference type="ARBA" id="ARBA00012513"/>
    </source>
</evidence>
<keyword evidence="8" id="KW-1133">Transmembrane helix</keyword>
<evidence type="ECO:0000313" key="10">
    <source>
        <dbReference type="EMBL" id="TXS25085.1"/>
    </source>
</evidence>
<protein>
    <recommendedName>
        <fullName evidence="1">non-specific serine/threonine protein kinase</fullName>
        <ecNumber evidence="1">2.7.11.1</ecNumber>
    </recommendedName>
</protein>
<dbReference type="RefSeq" id="WP_147985506.1">
    <property type="nucleotide sequence ID" value="NZ_RDBM01000037.1"/>
</dbReference>
<dbReference type="InterPro" id="IPR000719">
    <property type="entry name" value="Prot_kinase_dom"/>
</dbReference>
<evidence type="ECO:0000256" key="4">
    <source>
        <dbReference type="ARBA" id="ARBA00022741"/>
    </source>
</evidence>
<dbReference type="AlphaFoldDB" id="A0A652KN13"/>
<dbReference type="Pfam" id="PF00069">
    <property type="entry name" value="Pkinase"/>
    <property type="match status" value="1"/>
</dbReference>
<dbReference type="GO" id="GO:0005524">
    <property type="term" value="F:ATP binding"/>
    <property type="evidence" value="ECO:0007669"/>
    <property type="project" value="UniProtKB-KW"/>
</dbReference>
<dbReference type="Gene3D" id="1.10.510.10">
    <property type="entry name" value="Transferase(Phosphotransferase) domain 1"/>
    <property type="match status" value="1"/>
</dbReference>
<keyword evidence="3" id="KW-0808">Transferase</keyword>
<feature type="domain" description="Protein kinase" evidence="9">
    <location>
        <begin position="15"/>
        <end position="273"/>
    </location>
</feature>
<dbReference type="PROSITE" id="PS50011">
    <property type="entry name" value="PROTEIN_KINASE_DOM"/>
    <property type="match status" value="1"/>
</dbReference>
<evidence type="ECO:0000256" key="2">
    <source>
        <dbReference type="ARBA" id="ARBA00022527"/>
    </source>
</evidence>
<comment type="caution">
    <text evidence="10">The sequence shown here is derived from an EMBL/GenBank/DDBJ whole genome shotgun (WGS) entry which is preliminary data.</text>
</comment>
<dbReference type="InterPro" id="IPR011009">
    <property type="entry name" value="Kinase-like_dom_sf"/>
</dbReference>
<dbReference type="PANTHER" id="PTHR43289">
    <property type="entry name" value="MITOGEN-ACTIVATED PROTEIN KINASE KINASE KINASE 20-RELATED"/>
    <property type="match status" value="1"/>
</dbReference>
<feature type="region of interest" description="Disordered" evidence="7">
    <location>
        <begin position="359"/>
        <end position="380"/>
    </location>
</feature>
<evidence type="ECO:0000256" key="7">
    <source>
        <dbReference type="SAM" id="MobiDB-lite"/>
    </source>
</evidence>
<feature type="compositionally biased region" description="Low complexity" evidence="7">
    <location>
        <begin position="307"/>
        <end position="325"/>
    </location>
</feature>
<feature type="transmembrane region" description="Helical" evidence="8">
    <location>
        <begin position="331"/>
        <end position="352"/>
    </location>
</feature>
<proteinExistence type="predicted"/>
<evidence type="ECO:0000256" key="6">
    <source>
        <dbReference type="ARBA" id="ARBA00022840"/>
    </source>
</evidence>
<sequence length="392" mass="39530">MSEVPGTGRVIADRYRLLDPLGEGGAGIVWSARDEVLGREVAVKEVRAPEEAPPAGGSEPSYSRLEREARAATRFSHRNAVAVHDVVVQDARPWIVMELVRGLALSDVLAADGPLSPRRAARIGAEVLAALRAAHDAGVLHSDVKPGNVLLGNDGRVMVKDFGITPADGLYGLTVTGEPIGSPEYLAPERALGRAPEPESDLWSLGVLLYAATEGRTPFGRDTAPDTLRAVSEEEPPPLRRAGALAPVIEGLLRKDPAERLTASDAERRLRILAAGGTGSPGGGAAGPPVPPPAEGAADGGPGGGTAVAAGDAGAGAGTPEPAEPPSRTGILVAVGALVALLIAGGLAWALANGDDDTDGRGGGKVPSGGATVSVRHGPGTPVGLAGLAHLV</sequence>
<dbReference type="InterPro" id="IPR008271">
    <property type="entry name" value="Ser/Thr_kinase_AS"/>
</dbReference>
<feature type="compositionally biased region" description="Gly residues" evidence="7">
    <location>
        <begin position="276"/>
        <end position="286"/>
    </location>
</feature>
<evidence type="ECO:0000259" key="9">
    <source>
        <dbReference type="PROSITE" id="PS50011"/>
    </source>
</evidence>
<keyword evidence="2 10" id="KW-0723">Serine/threonine-protein kinase</keyword>
<dbReference type="PROSITE" id="PS00108">
    <property type="entry name" value="PROTEIN_KINASE_ST"/>
    <property type="match status" value="1"/>
</dbReference>
<gene>
    <name evidence="10" type="ORF">EAO74_32635</name>
</gene>
<keyword evidence="8" id="KW-0472">Membrane</keyword>
<dbReference type="PANTHER" id="PTHR43289:SF6">
    <property type="entry name" value="SERINE_THREONINE-PROTEIN KINASE NEKL-3"/>
    <property type="match status" value="1"/>
</dbReference>
<name>A0A652KN13_9ACTN</name>
<evidence type="ECO:0000256" key="8">
    <source>
        <dbReference type="SAM" id="Phobius"/>
    </source>
</evidence>
<dbReference type="Gene3D" id="3.30.200.20">
    <property type="entry name" value="Phosphorylase Kinase, domain 1"/>
    <property type="match status" value="1"/>
</dbReference>
<dbReference type="EC" id="2.7.11.1" evidence="1"/>
<dbReference type="SMART" id="SM00220">
    <property type="entry name" value="S_TKc"/>
    <property type="match status" value="1"/>
</dbReference>
<dbReference type="CDD" id="cd14014">
    <property type="entry name" value="STKc_PknB_like"/>
    <property type="match status" value="1"/>
</dbReference>
<keyword evidence="6" id="KW-0067">ATP-binding</keyword>
<organism evidence="10">
    <name type="scientific">Streptomyces sp. gb1(2016)</name>
    <dbReference type="NCBI Taxonomy" id="1828321"/>
    <lineage>
        <taxon>Bacteria</taxon>
        <taxon>Bacillati</taxon>
        <taxon>Actinomycetota</taxon>
        <taxon>Actinomycetes</taxon>
        <taxon>Kitasatosporales</taxon>
        <taxon>Streptomycetaceae</taxon>
        <taxon>Streptomyces</taxon>
    </lineage>
</organism>
<keyword evidence="4" id="KW-0547">Nucleotide-binding</keyword>
<accession>A0A652KN13</accession>